<protein>
    <recommendedName>
        <fullName evidence="4">Ubiquitin-like domain-containing protein</fullName>
    </recommendedName>
</protein>
<comment type="caution">
    <text evidence="2">The sequence shown here is derived from an EMBL/GenBank/DDBJ whole genome shotgun (WGS) entry which is preliminary data.</text>
</comment>
<dbReference type="GeneID" id="94288712"/>
<dbReference type="AlphaFoldDB" id="A0A836L2Y0"/>
<dbReference type="RefSeq" id="XP_067754792.1">
    <property type="nucleotide sequence ID" value="XM_067898635.1"/>
</dbReference>
<proteinExistence type="predicted"/>
<dbReference type="InterPro" id="IPR029071">
    <property type="entry name" value="Ubiquitin-like_domsf"/>
</dbReference>
<dbReference type="SUPFAM" id="SSF54236">
    <property type="entry name" value="Ubiquitin-like"/>
    <property type="match status" value="1"/>
</dbReference>
<evidence type="ECO:0000313" key="2">
    <source>
        <dbReference type="EMBL" id="KAG5496309.1"/>
    </source>
</evidence>
<dbReference type="OrthoDB" id="273632at2759"/>
<accession>A0A836L2Y0</accession>
<organism evidence="2 3">
    <name type="scientific">Porcisia hertigi</name>
    <dbReference type="NCBI Taxonomy" id="2761500"/>
    <lineage>
        <taxon>Eukaryota</taxon>
        <taxon>Discoba</taxon>
        <taxon>Euglenozoa</taxon>
        <taxon>Kinetoplastea</taxon>
        <taxon>Metakinetoplastina</taxon>
        <taxon>Trypanosomatida</taxon>
        <taxon>Trypanosomatidae</taxon>
        <taxon>Leishmaniinae</taxon>
        <taxon>Porcisia</taxon>
    </lineage>
</organism>
<name>A0A836L2Y0_9TRYP</name>
<evidence type="ECO:0000256" key="1">
    <source>
        <dbReference type="SAM" id="MobiDB-lite"/>
    </source>
</evidence>
<dbReference type="PANTHER" id="PTHR41749">
    <property type="entry name" value="UBIQUITIN-LIKE DOMAIN-CONTAINING PROTEIN"/>
    <property type="match status" value="1"/>
</dbReference>
<keyword evidence="3" id="KW-1185">Reference proteome</keyword>
<sequence length="141" mass="15182">MSSSRNSSYSSLDSGDEWAAPPQPLGESGLRSAAAAPLPEAPVASTGGIRSAVVMDAVERDLAGDCVPVLFQLPNGETHPAKFFMGQAVEHMKALLEKEKAFPYEKTTLYLGDRLLFDPLSLSDLPFDPKIENHVRVQVAI</sequence>
<feature type="region of interest" description="Disordered" evidence="1">
    <location>
        <begin position="1"/>
        <end position="34"/>
    </location>
</feature>
<gene>
    <name evidence="2" type="ORF">JKF63_02611</name>
</gene>
<evidence type="ECO:0000313" key="3">
    <source>
        <dbReference type="Proteomes" id="UP000674318"/>
    </source>
</evidence>
<evidence type="ECO:0008006" key="4">
    <source>
        <dbReference type="Google" id="ProtNLM"/>
    </source>
</evidence>
<dbReference type="PANTHER" id="PTHR41749:SF1">
    <property type="entry name" value="UBIQUITIN-LIKE DOMAIN-CONTAINING PROTEIN"/>
    <property type="match status" value="1"/>
</dbReference>
<feature type="compositionally biased region" description="Low complexity" evidence="1">
    <location>
        <begin position="1"/>
        <end position="13"/>
    </location>
</feature>
<dbReference type="KEGG" id="phet:94288712"/>
<reference evidence="2 3" key="1">
    <citation type="submission" date="2021-02" db="EMBL/GenBank/DDBJ databases">
        <title>Porcisia hertigi Genome sequencing and assembly.</title>
        <authorList>
            <person name="Almutairi H."/>
            <person name="Gatherer D."/>
        </authorList>
    </citation>
    <scope>NUCLEOTIDE SEQUENCE [LARGE SCALE GENOMIC DNA]</scope>
    <source>
        <strain evidence="2 3">C119</strain>
    </source>
</reference>
<dbReference type="Proteomes" id="UP000674318">
    <property type="component" value="Chromosome 32"/>
</dbReference>
<dbReference type="EMBL" id="JAFJZO010000032">
    <property type="protein sequence ID" value="KAG5496309.1"/>
    <property type="molecule type" value="Genomic_DNA"/>
</dbReference>